<dbReference type="GO" id="GO:0006508">
    <property type="term" value="P:proteolysis"/>
    <property type="evidence" value="ECO:0007669"/>
    <property type="project" value="UniProtKB-KW"/>
</dbReference>
<dbReference type="CDD" id="cd09274">
    <property type="entry name" value="RNase_HI_RT_Ty3"/>
    <property type="match status" value="1"/>
</dbReference>
<evidence type="ECO:0000259" key="12">
    <source>
        <dbReference type="PROSITE" id="PS50175"/>
    </source>
</evidence>
<dbReference type="InterPro" id="IPR001584">
    <property type="entry name" value="Integrase_cat-core"/>
</dbReference>
<dbReference type="FunFam" id="3.30.420.10:FF:000032">
    <property type="entry name" value="Retrovirus-related Pol polyprotein from transposon 297-like Protein"/>
    <property type="match status" value="1"/>
</dbReference>
<dbReference type="Pfam" id="PF00078">
    <property type="entry name" value="RVT_1"/>
    <property type="match status" value="1"/>
</dbReference>
<feature type="region of interest" description="Disordered" evidence="11">
    <location>
        <begin position="441"/>
        <end position="466"/>
    </location>
</feature>
<comment type="similarity">
    <text evidence="1">Belongs to the beta type-B retroviral polymerase family. HERV class-II K(HML-2) pol subfamily.</text>
</comment>
<dbReference type="GO" id="GO:0015074">
    <property type="term" value="P:DNA integration"/>
    <property type="evidence" value="ECO:0007669"/>
    <property type="project" value="InterPro"/>
</dbReference>
<feature type="region of interest" description="Disordered" evidence="11">
    <location>
        <begin position="57"/>
        <end position="94"/>
    </location>
</feature>
<sequence>MGDADIVQQLLEERPWTLARAYEIAHRYETTRQTAASVTQLMQSATRTERRARAAALRECPEQSESDENSSVLSTPKHRQKHLKSEFKPRSPQFHKRGKIKWEEIVCHNCHGIGHMRWNCPSPRLNLQRVAPAPPQVTEIQPASTVLRVKGSGPEMCIHTLLYDMEVCALLDSGARRSVLPRHCYETIKADVRPPLKLSTVHALQGISPINVEVLGEVDVPIQIGTHTVSVNFIVADVAEGTEAILVHPFLEQARARLDFGSKKIVLFGEQIPYFDPRNKPQAHIVRIACTAILEAEREYIVPGNAHFREQVQGNVLLSPTKGFMEKHRLMVVHIVVDAHSSNQIPIRLYNPGSIAVKVKRGVIAGVLQPADVVRATNPEILPADPLPAVVPSHLESLYAESTMELEETERRKLAELLSAYSDVFSTGPTDLGRTNLVQHNIQTRPGPPVKQPPRRMASGKEQNADEQIQQNLNAGLASLSNSSWASPIIMVQKKDQTYRLCVDYRVLNERTIKDAYPLPRIQDTFDTLSTAKWFSTLDLASGYWQVEFTPGAREATAFCSRKGLFEWNVMPFGLCNVPATKHARFHWTPECQLAFNKLKELLTTAPILGYLMESGDLILDTDASNFGIGAVLSQLQQGERVLAYGSRSLTPTEQNYCNTQRELLAVVEFTARFHRYLLSKHFTVQTDHSSLQWLIRMKEPEGQLARWLGEYDIRVVHRPGRGHGNADMLSRRPCRSTCPCNLEESSLSCPQIQHRAIQCDLFNEPENNAPGTVTPQSCLVGVVQPILITSAAPFVGWTTEELCCAQAADSDISPIKRWMESGEERPSWEDVSPCGPATKVYWSHWQRLYLKDGILVRRVYLTEGPEFYPQIILQRVFQEDVMHERPVGGHFGVERTLFRLQTRGPKHPCALCGWVPPMERIAVDLMGPMNETERFNRYILVVQDYFTKWVEAYPLPNDQAVTVAEIIVTEWVCRYGAPFTLHSDQGTNFESEVFQTMCELLDIDKTRTTPFRPQSDGQVKRFNATLQKILGTTSEQCHWDWDLMVPYAVLAYRATLVSPQT</sequence>
<dbReference type="CDD" id="cd01647">
    <property type="entry name" value="RT_LTR"/>
    <property type="match status" value="1"/>
</dbReference>
<dbReference type="SUPFAM" id="SSF56672">
    <property type="entry name" value="DNA/RNA polymerases"/>
    <property type="match status" value="1"/>
</dbReference>
<evidence type="ECO:0000256" key="3">
    <source>
        <dbReference type="ARBA" id="ARBA00022670"/>
    </source>
</evidence>
<evidence type="ECO:0000256" key="6">
    <source>
        <dbReference type="ARBA" id="ARBA00022722"/>
    </source>
</evidence>
<evidence type="ECO:0000256" key="10">
    <source>
        <dbReference type="ARBA" id="ARBA00023268"/>
    </source>
</evidence>
<dbReference type="InterPro" id="IPR001995">
    <property type="entry name" value="Peptidase_A2_cat"/>
</dbReference>
<dbReference type="GO" id="GO:0004190">
    <property type="term" value="F:aspartic-type endopeptidase activity"/>
    <property type="evidence" value="ECO:0007669"/>
    <property type="project" value="UniProtKB-KW"/>
</dbReference>
<gene>
    <name evidence="14" type="ORF">QTP70_015106</name>
</gene>
<dbReference type="InterPro" id="IPR036875">
    <property type="entry name" value="Znf_CCHC_sf"/>
</dbReference>
<dbReference type="CDD" id="cd00303">
    <property type="entry name" value="retropepsin_like"/>
    <property type="match status" value="1"/>
</dbReference>
<evidence type="ECO:0000313" key="15">
    <source>
        <dbReference type="Proteomes" id="UP001274896"/>
    </source>
</evidence>
<dbReference type="Gene3D" id="3.10.20.370">
    <property type="match status" value="1"/>
</dbReference>
<dbReference type="EMBL" id="JAUCMX010000008">
    <property type="protein sequence ID" value="KAK3537578.1"/>
    <property type="molecule type" value="Genomic_DNA"/>
</dbReference>
<keyword evidence="7" id="KW-0064">Aspartyl protease</keyword>
<dbReference type="PROSITE" id="PS50175">
    <property type="entry name" value="ASP_PROT_RETROV"/>
    <property type="match status" value="1"/>
</dbReference>
<keyword evidence="9" id="KW-0378">Hydrolase</keyword>
<dbReference type="GO" id="GO:0016779">
    <property type="term" value="F:nucleotidyltransferase activity"/>
    <property type="evidence" value="ECO:0007669"/>
    <property type="project" value="UniProtKB-KW"/>
</dbReference>
<dbReference type="Pfam" id="PF17919">
    <property type="entry name" value="RT_RNaseH_2"/>
    <property type="match status" value="1"/>
</dbReference>
<dbReference type="GO" id="GO:0003676">
    <property type="term" value="F:nucleic acid binding"/>
    <property type="evidence" value="ECO:0007669"/>
    <property type="project" value="InterPro"/>
</dbReference>
<dbReference type="PANTHER" id="PTHR37984">
    <property type="entry name" value="PROTEIN CBG26694"/>
    <property type="match status" value="1"/>
</dbReference>
<evidence type="ECO:0000256" key="8">
    <source>
        <dbReference type="ARBA" id="ARBA00022759"/>
    </source>
</evidence>
<protein>
    <recommendedName>
        <fullName evidence="2">ribonuclease H</fullName>
        <ecNumber evidence="2">3.1.26.4</ecNumber>
    </recommendedName>
</protein>
<dbReference type="InterPro" id="IPR043502">
    <property type="entry name" value="DNA/RNA_pol_sf"/>
</dbReference>
<dbReference type="InterPro" id="IPR036397">
    <property type="entry name" value="RNaseH_sf"/>
</dbReference>
<dbReference type="GO" id="GO:0008270">
    <property type="term" value="F:zinc ion binding"/>
    <property type="evidence" value="ECO:0007669"/>
    <property type="project" value="InterPro"/>
</dbReference>
<dbReference type="Gene3D" id="3.30.420.10">
    <property type="entry name" value="Ribonuclease H-like superfamily/Ribonuclease H"/>
    <property type="match status" value="1"/>
</dbReference>
<dbReference type="FunFam" id="3.10.20.370:FF:000001">
    <property type="entry name" value="Retrovirus-related Pol polyprotein from transposon 17.6-like protein"/>
    <property type="match status" value="1"/>
</dbReference>
<dbReference type="Gene3D" id="3.10.10.10">
    <property type="entry name" value="HIV Type 1 Reverse Transcriptase, subunit A, domain 1"/>
    <property type="match status" value="1"/>
</dbReference>
<feature type="domain" description="Peptidase A2" evidence="12">
    <location>
        <begin position="167"/>
        <end position="208"/>
    </location>
</feature>
<dbReference type="Gene3D" id="3.30.70.270">
    <property type="match status" value="1"/>
</dbReference>
<dbReference type="SUPFAM" id="SSF50630">
    <property type="entry name" value="Acid proteases"/>
    <property type="match status" value="1"/>
</dbReference>
<keyword evidence="3" id="KW-0645">Protease</keyword>
<dbReference type="SUPFAM" id="SSF53098">
    <property type="entry name" value="Ribonuclease H-like"/>
    <property type="match status" value="1"/>
</dbReference>
<dbReference type="Proteomes" id="UP001274896">
    <property type="component" value="Unassembled WGS sequence"/>
</dbReference>
<keyword evidence="10" id="KW-0511">Multifunctional enzyme</keyword>
<keyword evidence="15" id="KW-1185">Reference proteome</keyword>
<dbReference type="PROSITE" id="PS50994">
    <property type="entry name" value="INTEGRASE"/>
    <property type="match status" value="1"/>
</dbReference>
<comment type="caution">
    <text evidence="14">The sequence shown here is derived from an EMBL/GenBank/DDBJ whole genome shotgun (WGS) entry which is preliminary data.</text>
</comment>
<proteinExistence type="inferred from homology"/>
<evidence type="ECO:0000256" key="2">
    <source>
        <dbReference type="ARBA" id="ARBA00012180"/>
    </source>
</evidence>
<dbReference type="InterPro" id="IPR050951">
    <property type="entry name" value="Retrovirus_Pol_polyprotein"/>
</dbReference>
<dbReference type="InterPro" id="IPR012337">
    <property type="entry name" value="RNaseH-like_sf"/>
</dbReference>
<dbReference type="InterPro" id="IPR041577">
    <property type="entry name" value="RT_RNaseH_2"/>
</dbReference>
<evidence type="ECO:0000313" key="14">
    <source>
        <dbReference type="EMBL" id="KAK3537578.1"/>
    </source>
</evidence>
<dbReference type="GO" id="GO:0004523">
    <property type="term" value="F:RNA-DNA hybrid ribonuclease activity"/>
    <property type="evidence" value="ECO:0007669"/>
    <property type="project" value="UniProtKB-EC"/>
</dbReference>
<evidence type="ECO:0000256" key="9">
    <source>
        <dbReference type="ARBA" id="ARBA00022801"/>
    </source>
</evidence>
<dbReference type="EC" id="3.1.26.4" evidence="2"/>
<evidence type="ECO:0000259" key="13">
    <source>
        <dbReference type="PROSITE" id="PS50994"/>
    </source>
</evidence>
<dbReference type="InterPro" id="IPR021109">
    <property type="entry name" value="Peptidase_aspartic_dom_sf"/>
</dbReference>
<evidence type="ECO:0000256" key="1">
    <source>
        <dbReference type="ARBA" id="ARBA00010879"/>
    </source>
</evidence>
<dbReference type="SUPFAM" id="SSF57756">
    <property type="entry name" value="Retrovirus zinc finger-like domains"/>
    <property type="match status" value="1"/>
</dbReference>
<organism evidence="14 15">
    <name type="scientific">Hemibagrus guttatus</name>
    <dbReference type="NCBI Taxonomy" id="175788"/>
    <lineage>
        <taxon>Eukaryota</taxon>
        <taxon>Metazoa</taxon>
        <taxon>Chordata</taxon>
        <taxon>Craniata</taxon>
        <taxon>Vertebrata</taxon>
        <taxon>Euteleostomi</taxon>
        <taxon>Actinopterygii</taxon>
        <taxon>Neopterygii</taxon>
        <taxon>Teleostei</taxon>
        <taxon>Ostariophysi</taxon>
        <taxon>Siluriformes</taxon>
        <taxon>Bagridae</taxon>
        <taxon>Hemibagrus</taxon>
    </lineage>
</organism>
<dbReference type="Gene3D" id="2.40.70.10">
    <property type="entry name" value="Acid Proteases"/>
    <property type="match status" value="1"/>
</dbReference>
<keyword evidence="8" id="KW-0255">Endonuclease</keyword>
<evidence type="ECO:0000256" key="7">
    <source>
        <dbReference type="ARBA" id="ARBA00022750"/>
    </source>
</evidence>
<reference evidence="14" key="1">
    <citation type="submission" date="2023-06" db="EMBL/GenBank/DDBJ databases">
        <title>Male Hemibagrus guttatus genome.</title>
        <authorList>
            <person name="Bian C."/>
        </authorList>
    </citation>
    <scope>NUCLEOTIDE SEQUENCE</scope>
    <source>
        <strain evidence="14">Male_cb2023</strain>
        <tissue evidence="14">Muscle</tissue>
    </source>
</reference>
<dbReference type="Pfam" id="PF00665">
    <property type="entry name" value="rve"/>
    <property type="match status" value="1"/>
</dbReference>
<evidence type="ECO:0000256" key="4">
    <source>
        <dbReference type="ARBA" id="ARBA00022679"/>
    </source>
</evidence>
<dbReference type="InterPro" id="IPR043128">
    <property type="entry name" value="Rev_trsase/Diguanyl_cyclase"/>
</dbReference>
<keyword evidence="4" id="KW-0808">Transferase</keyword>
<keyword evidence="6" id="KW-0540">Nuclease</keyword>
<feature type="domain" description="Integrase catalytic" evidence="13">
    <location>
        <begin position="913"/>
        <end position="1062"/>
    </location>
</feature>
<evidence type="ECO:0000256" key="5">
    <source>
        <dbReference type="ARBA" id="ARBA00022695"/>
    </source>
</evidence>
<evidence type="ECO:0000256" key="11">
    <source>
        <dbReference type="SAM" id="MobiDB-lite"/>
    </source>
</evidence>
<dbReference type="AlphaFoldDB" id="A0AAE0QZF9"/>
<dbReference type="InterPro" id="IPR000477">
    <property type="entry name" value="RT_dom"/>
</dbReference>
<accession>A0AAE0QZF9</accession>
<keyword evidence="5" id="KW-0548">Nucleotidyltransferase</keyword>
<name>A0AAE0QZF9_9TELE</name>
<dbReference type="PANTHER" id="PTHR37984:SF5">
    <property type="entry name" value="PROTEIN NYNRIN-LIKE"/>
    <property type="match status" value="1"/>
</dbReference>